<evidence type="ECO:0000313" key="1">
    <source>
        <dbReference type="EMBL" id="CAD8214705.1"/>
    </source>
</evidence>
<proteinExistence type="predicted"/>
<accession>A0A8S1YK64</accession>
<gene>
    <name evidence="1" type="ORF">POCTA_138.1.T1870007</name>
</gene>
<reference evidence="1" key="1">
    <citation type="submission" date="2021-01" db="EMBL/GenBank/DDBJ databases">
        <authorList>
            <consortium name="Genoscope - CEA"/>
            <person name="William W."/>
        </authorList>
    </citation>
    <scope>NUCLEOTIDE SEQUENCE</scope>
</reference>
<dbReference type="EMBL" id="CAJJDP010000191">
    <property type="protein sequence ID" value="CAD8214705.1"/>
    <property type="molecule type" value="Genomic_DNA"/>
</dbReference>
<dbReference type="AlphaFoldDB" id="A0A8S1YK64"/>
<comment type="caution">
    <text evidence="1">The sequence shown here is derived from an EMBL/GenBank/DDBJ whole genome shotgun (WGS) entry which is preliminary data.</text>
</comment>
<evidence type="ECO:0000313" key="2">
    <source>
        <dbReference type="Proteomes" id="UP000683925"/>
    </source>
</evidence>
<name>A0A8S1YK64_PAROT</name>
<protein>
    <submittedName>
        <fullName evidence="1">Uncharacterized protein</fullName>
    </submittedName>
</protein>
<dbReference type="Proteomes" id="UP000683925">
    <property type="component" value="Unassembled WGS sequence"/>
</dbReference>
<keyword evidence="2" id="KW-1185">Reference proteome</keyword>
<sequence length="85" mass="10171">MGNCGIVKTPQQLKMYKSGNDLYEAFASLKQLDEQIFSVMFEMLKKKELEIVYNFSNKFKIKGQLKCNRQKILHYWERKRCSILE</sequence>
<organism evidence="1 2">
    <name type="scientific">Paramecium octaurelia</name>
    <dbReference type="NCBI Taxonomy" id="43137"/>
    <lineage>
        <taxon>Eukaryota</taxon>
        <taxon>Sar</taxon>
        <taxon>Alveolata</taxon>
        <taxon>Ciliophora</taxon>
        <taxon>Intramacronucleata</taxon>
        <taxon>Oligohymenophorea</taxon>
        <taxon>Peniculida</taxon>
        <taxon>Parameciidae</taxon>
        <taxon>Paramecium</taxon>
    </lineage>
</organism>